<dbReference type="Proteomes" id="UP001158986">
    <property type="component" value="Unassembled WGS sequence"/>
</dbReference>
<name>A0AAU9KKE7_9STRA</name>
<dbReference type="EMBL" id="CAKKTJ010000114">
    <property type="protein sequence ID" value="CAH0474786.1"/>
    <property type="molecule type" value="Genomic_DNA"/>
</dbReference>
<organism evidence="1 4">
    <name type="scientific">Peronospora belbahrii</name>
    <dbReference type="NCBI Taxonomy" id="622444"/>
    <lineage>
        <taxon>Eukaryota</taxon>
        <taxon>Sar</taxon>
        <taxon>Stramenopiles</taxon>
        <taxon>Oomycota</taxon>
        <taxon>Peronosporomycetes</taxon>
        <taxon>Peronosporales</taxon>
        <taxon>Peronosporaceae</taxon>
        <taxon>Peronospora</taxon>
    </lineage>
</organism>
<protein>
    <submittedName>
        <fullName evidence="1">Uncharacterized protein</fullName>
    </submittedName>
</protein>
<reference evidence="1 3" key="1">
    <citation type="submission" date="2021-11" db="EMBL/GenBank/DDBJ databases">
        <authorList>
            <person name="Islam A."/>
            <person name="Islam S."/>
            <person name="Flora M.S."/>
            <person name="Rahman M."/>
            <person name="Ziaur R.M."/>
            <person name="Epstein J.H."/>
            <person name="Hassan M."/>
            <person name="Klassen M."/>
            <person name="Woodard K."/>
            <person name="Webb A."/>
            <person name="Webby R.J."/>
            <person name="El Zowalaty M.E."/>
        </authorList>
    </citation>
    <scope>NUCLEOTIDE SEQUENCE</scope>
    <source>
        <strain evidence="2">Pbs1</strain>
        <strain evidence="1">Pbs3</strain>
    </source>
</reference>
<dbReference type="AlphaFoldDB" id="A0AAU9KKE7"/>
<accession>A0AAU9KKE7</accession>
<evidence type="ECO:0000313" key="1">
    <source>
        <dbReference type="EMBL" id="CAH0474786.1"/>
    </source>
</evidence>
<keyword evidence="3" id="KW-1185">Reference proteome</keyword>
<gene>
    <name evidence="2" type="ORF">PBS001_LOCUS2417</name>
    <name evidence="1" type="ORF">PBS003_LOCUS1627</name>
</gene>
<evidence type="ECO:0000313" key="2">
    <source>
        <dbReference type="EMBL" id="CAH0515716.1"/>
    </source>
</evidence>
<evidence type="ECO:0000313" key="3">
    <source>
        <dbReference type="Proteomes" id="UP001158986"/>
    </source>
</evidence>
<dbReference type="Proteomes" id="UP001160483">
    <property type="component" value="Unassembled WGS sequence"/>
</dbReference>
<evidence type="ECO:0000313" key="4">
    <source>
        <dbReference type="Proteomes" id="UP001160483"/>
    </source>
</evidence>
<dbReference type="EMBL" id="CAKLCB010000127">
    <property type="protein sequence ID" value="CAH0515716.1"/>
    <property type="molecule type" value="Genomic_DNA"/>
</dbReference>
<proteinExistence type="predicted"/>
<comment type="caution">
    <text evidence="1">The sequence shown here is derived from an EMBL/GenBank/DDBJ whole genome shotgun (WGS) entry which is preliminary data.</text>
</comment>
<sequence>MNLLSNASHTSFITPPQWAAPPTASWTTEEINMIQEIFLSDENTIQIQDISIYGDKQSVVEDSVDTSMEQGTDTTSMLLSPIGADDAFLEQFMVDEKAAMTAFFLETIDPFKNVAVVPDYKEQEPVSAASALSAGISLSDGRPVDYVLAKLRTKVDTLNSIYYSRWMNVSGASIKKIKLVLAIERLQRVIQGLSKENAQLKIDTTSCAQRCELLLLQENSNGCAELEHLRHLIEESICAGAVTDGMNVALNHTMDGEVLKDHQGEHGWGYKSVVSLDGVFTYSLSKEYPKEVNMHEMMQKSWASVSSSENVSSIYYGAIKAQLVKKFGKETVIMYDIANYDATRVDRVVAVLFRVKTLNGFLLGVRSLDVPLTATSENIRQMDCTVWQRYEYKEDGGFLVTSCGHLSYPSRADINFMAMEILCLHLRWESRVVGLQLMMS</sequence>